<gene>
    <name evidence="2" type="ORF">CERZMDRAFT_95337</name>
</gene>
<feature type="region of interest" description="Disordered" evidence="1">
    <location>
        <begin position="96"/>
        <end position="126"/>
    </location>
</feature>
<protein>
    <submittedName>
        <fullName evidence="2">Uncharacterized protein</fullName>
    </submittedName>
</protein>
<proteinExistence type="predicted"/>
<keyword evidence="3" id="KW-1185">Reference proteome</keyword>
<sequence>MAHVNTETLQSQLYDAQFVLTIYQKRLRCTQAKIADLSDLHEAQIAALWCGTTPLTLVRAVSLRASLDAANHQAILDTRNLREQKRLLAALQARVASSRDQLSEESDDEDESYLDDDDDDKNSASSPVFRVPAAALELLYEGVKTLGRYLWK</sequence>
<evidence type="ECO:0000313" key="3">
    <source>
        <dbReference type="Proteomes" id="UP000799539"/>
    </source>
</evidence>
<dbReference type="AlphaFoldDB" id="A0A6A6FNI3"/>
<feature type="compositionally biased region" description="Acidic residues" evidence="1">
    <location>
        <begin position="103"/>
        <end position="120"/>
    </location>
</feature>
<reference evidence="2" key="1">
    <citation type="journal article" date="2020" name="Stud. Mycol.">
        <title>101 Dothideomycetes genomes: a test case for predicting lifestyles and emergence of pathogens.</title>
        <authorList>
            <person name="Haridas S."/>
            <person name="Albert R."/>
            <person name="Binder M."/>
            <person name="Bloem J."/>
            <person name="Labutti K."/>
            <person name="Salamov A."/>
            <person name="Andreopoulos B."/>
            <person name="Baker S."/>
            <person name="Barry K."/>
            <person name="Bills G."/>
            <person name="Bluhm B."/>
            <person name="Cannon C."/>
            <person name="Castanera R."/>
            <person name="Culley D."/>
            <person name="Daum C."/>
            <person name="Ezra D."/>
            <person name="Gonzalez J."/>
            <person name="Henrissat B."/>
            <person name="Kuo A."/>
            <person name="Liang C."/>
            <person name="Lipzen A."/>
            <person name="Lutzoni F."/>
            <person name="Magnuson J."/>
            <person name="Mondo S."/>
            <person name="Nolan M."/>
            <person name="Ohm R."/>
            <person name="Pangilinan J."/>
            <person name="Park H.-J."/>
            <person name="Ramirez L."/>
            <person name="Alfaro M."/>
            <person name="Sun H."/>
            <person name="Tritt A."/>
            <person name="Yoshinaga Y."/>
            <person name="Zwiers L.-H."/>
            <person name="Turgeon B."/>
            <person name="Goodwin S."/>
            <person name="Spatafora J."/>
            <person name="Crous P."/>
            <person name="Grigoriev I."/>
        </authorList>
    </citation>
    <scope>NUCLEOTIDE SEQUENCE</scope>
    <source>
        <strain evidence="2">SCOH1-5</strain>
    </source>
</reference>
<evidence type="ECO:0000313" key="2">
    <source>
        <dbReference type="EMBL" id="KAF2214961.1"/>
    </source>
</evidence>
<dbReference type="EMBL" id="ML992667">
    <property type="protein sequence ID" value="KAF2214961.1"/>
    <property type="molecule type" value="Genomic_DNA"/>
</dbReference>
<dbReference type="OrthoDB" id="3647412at2759"/>
<accession>A0A6A6FNI3</accession>
<dbReference type="Proteomes" id="UP000799539">
    <property type="component" value="Unassembled WGS sequence"/>
</dbReference>
<name>A0A6A6FNI3_9PEZI</name>
<organism evidence="2 3">
    <name type="scientific">Cercospora zeae-maydis SCOH1-5</name>
    <dbReference type="NCBI Taxonomy" id="717836"/>
    <lineage>
        <taxon>Eukaryota</taxon>
        <taxon>Fungi</taxon>
        <taxon>Dikarya</taxon>
        <taxon>Ascomycota</taxon>
        <taxon>Pezizomycotina</taxon>
        <taxon>Dothideomycetes</taxon>
        <taxon>Dothideomycetidae</taxon>
        <taxon>Mycosphaerellales</taxon>
        <taxon>Mycosphaerellaceae</taxon>
        <taxon>Cercospora</taxon>
    </lineage>
</organism>
<evidence type="ECO:0000256" key="1">
    <source>
        <dbReference type="SAM" id="MobiDB-lite"/>
    </source>
</evidence>